<evidence type="ECO:0000256" key="3">
    <source>
        <dbReference type="ARBA" id="ARBA00022898"/>
    </source>
</evidence>
<evidence type="ECO:0000313" key="8">
    <source>
        <dbReference type="Proteomes" id="UP001240150"/>
    </source>
</evidence>
<dbReference type="Pfam" id="PF00155">
    <property type="entry name" value="Aminotran_1_2"/>
    <property type="match status" value="1"/>
</dbReference>
<evidence type="ECO:0000259" key="6">
    <source>
        <dbReference type="Pfam" id="PF00155"/>
    </source>
</evidence>
<sequence length="390" mass="41607">MLDDLDLASLRRRPGVKWADATAAGALPAWVADMDFPVAEPIQAALVDAVRTDLGYPFWDDRPERNPLGEAFAARMAGRYGFTPAPEHVRVYTEVIQALQAILHVATAPGDSVLMHVPAYSPFLATLTAMGRRLVPVPLADTAAGWSFDADRMAADVARTGSRTLILVNPQNPTGRVFTRAELTAVAEIANRYDLLVIADEVHADLTYDPHRHLPVAALAPEIAARTVTLQSASKAFNLAGLRCCVAHVGHAGVRSALDTLPSLLLGQPGNLGVLGTLAAWQHGDAWLTEVRALLDRNRCLVAAGLPAGVGYHLPEASYLAWLNFRALGLGPDPAAHFLERAGVMLSRGPEFGPPGTGFARLNFATGRAVLDDILGRLRTACPTPSEPGR</sequence>
<dbReference type="InterPro" id="IPR051798">
    <property type="entry name" value="Class-II_PLP-Dep_Aminotrans"/>
</dbReference>
<keyword evidence="3" id="KW-0663">Pyridoxal phosphate</keyword>
<name>A0ABY8WPG8_9ACTN</name>
<proteinExistence type="inferred from homology"/>
<dbReference type="InterPro" id="IPR015424">
    <property type="entry name" value="PyrdxlP-dep_Trfase"/>
</dbReference>
<dbReference type="Gene3D" id="3.40.640.10">
    <property type="entry name" value="Type I PLP-dependent aspartate aminotransferase-like (Major domain)"/>
    <property type="match status" value="1"/>
</dbReference>
<keyword evidence="7" id="KW-0032">Aminotransferase</keyword>
<comment type="similarity">
    <text evidence="5">Belongs to the class-II pyridoxal-phosphate-dependent aminotransferase family. MalY/PatB cystathionine beta-lyase subfamily.</text>
</comment>
<evidence type="ECO:0000256" key="4">
    <source>
        <dbReference type="ARBA" id="ARBA00023239"/>
    </source>
</evidence>
<protein>
    <recommendedName>
        <fullName evidence="2">cysteine-S-conjugate beta-lyase</fullName>
        <ecNumber evidence="2">4.4.1.13</ecNumber>
    </recommendedName>
</protein>
<dbReference type="PANTHER" id="PTHR43525">
    <property type="entry name" value="PROTEIN MALY"/>
    <property type="match status" value="1"/>
</dbReference>
<dbReference type="Proteomes" id="UP001240150">
    <property type="component" value="Chromosome"/>
</dbReference>
<dbReference type="SUPFAM" id="SSF53383">
    <property type="entry name" value="PLP-dependent transferases"/>
    <property type="match status" value="1"/>
</dbReference>
<dbReference type="Gene3D" id="3.90.1150.10">
    <property type="entry name" value="Aspartate Aminotransferase, domain 1"/>
    <property type="match status" value="1"/>
</dbReference>
<dbReference type="InterPro" id="IPR004839">
    <property type="entry name" value="Aminotransferase_I/II_large"/>
</dbReference>
<organism evidence="7 8">
    <name type="scientific">Actinoplanes oblitus</name>
    <dbReference type="NCBI Taxonomy" id="3040509"/>
    <lineage>
        <taxon>Bacteria</taxon>
        <taxon>Bacillati</taxon>
        <taxon>Actinomycetota</taxon>
        <taxon>Actinomycetes</taxon>
        <taxon>Micromonosporales</taxon>
        <taxon>Micromonosporaceae</taxon>
        <taxon>Actinoplanes</taxon>
    </lineage>
</organism>
<evidence type="ECO:0000256" key="2">
    <source>
        <dbReference type="ARBA" id="ARBA00012224"/>
    </source>
</evidence>
<evidence type="ECO:0000256" key="1">
    <source>
        <dbReference type="ARBA" id="ARBA00001933"/>
    </source>
</evidence>
<gene>
    <name evidence="7" type="ORF">ACTOB_003464</name>
</gene>
<keyword evidence="8" id="KW-1185">Reference proteome</keyword>
<dbReference type="PANTHER" id="PTHR43525:SF2">
    <property type="entry name" value="CYSTATHIONINE BETA-LYASE-RELATED"/>
    <property type="match status" value="1"/>
</dbReference>
<feature type="domain" description="Aminotransferase class I/classII large" evidence="6">
    <location>
        <begin position="79"/>
        <end position="369"/>
    </location>
</feature>
<evidence type="ECO:0000256" key="5">
    <source>
        <dbReference type="ARBA" id="ARBA00037974"/>
    </source>
</evidence>
<dbReference type="CDD" id="cd00609">
    <property type="entry name" value="AAT_like"/>
    <property type="match status" value="1"/>
</dbReference>
<dbReference type="EC" id="4.4.1.13" evidence="2"/>
<dbReference type="EMBL" id="CP126980">
    <property type="protein sequence ID" value="WIM99799.1"/>
    <property type="molecule type" value="Genomic_DNA"/>
</dbReference>
<dbReference type="InterPro" id="IPR015422">
    <property type="entry name" value="PyrdxlP-dep_Trfase_small"/>
</dbReference>
<keyword evidence="4" id="KW-0456">Lyase</keyword>
<dbReference type="RefSeq" id="WP_284921237.1">
    <property type="nucleotide sequence ID" value="NZ_CP126980.1"/>
</dbReference>
<keyword evidence="7" id="KW-0808">Transferase</keyword>
<comment type="cofactor">
    <cofactor evidence="1">
        <name>pyridoxal 5'-phosphate</name>
        <dbReference type="ChEBI" id="CHEBI:597326"/>
    </cofactor>
</comment>
<dbReference type="InterPro" id="IPR015421">
    <property type="entry name" value="PyrdxlP-dep_Trfase_major"/>
</dbReference>
<evidence type="ECO:0000313" key="7">
    <source>
        <dbReference type="EMBL" id="WIM99799.1"/>
    </source>
</evidence>
<reference evidence="7 8" key="1">
    <citation type="submission" date="2023-06" db="EMBL/GenBank/DDBJ databases">
        <authorList>
            <person name="Yushchuk O."/>
            <person name="Binda E."/>
            <person name="Ruckert-Reed C."/>
            <person name="Fedorenko V."/>
            <person name="Kalinowski J."/>
            <person name="Marinelli F."/>
        </authorList>
    </citation>
    <scope>NUCLEOTIDE SEQUENCE [LARGE SCALE GENOMIC DNA]</scope>
    <source>
        <strain evidence="7 8">NRRL 3884</strain>
    </source>
</reference>
<dbReference type="GO" id="GO:0008483">
    <property type="term" value="F:transaminase activity"/>
    <property type="evidence" value="ECO:0007669"/>
    <property type="project" value="UniProtKB-KW"/>
</dbReference>
<accession>A0ABY8WPG8</accession>